<dbReference type="Proteomes" id="UP000095651">
    <property type="component" value="Unassembled WGS sequence"/>
</dbReference>
<evidence type="ECO:0000313" key="2">
    <source>
        <dbReference type="EMBL" id="CUO83722.1"/>
    </source>
</evidence>
<reference evidence="2 3" key="1">
    <citation type="submission" date="2015-09" db="EMBL/GenBank/DDBJ databases">
        <authorList>
            <consortium name="Pathogen Informatics"/>
        </authorList>
    </citation>
    <scope>NUCLEOTIDE SEQUENCE [LARGE SCALE GENOMIC DNA]</scope>
    <source>
        <strain evidence="2 3">2789STDY5608850</strain>
    </source>
</reference>
<accession>A0A174I922</accession>
<dbReference type="RefSeq" id="WP_055657996.1">
    <property type="nucleotide sequence ID" value="NZ_CABIXC010000012.1"/>
</dbReference>
<dbReference type="AlphaFoldDB" id="A0A174I922"/>
<dbReference type="Gene3D" id="2.20.28.30">
    <property type="entry name" value="RNA polymerase ii, chain L"/>
    <property type="match status" value="1"/>
</dbReference>
<evidence type="ECO:0000313" key="3">
    <source>
        <dbReference type="Proteomes" id="UP000095651"/>
    </source>
</evidence>
<proteinExistence type="predicted"/>
<evidence type="ECO:0000256" key="1">
    <source>
        <dbReference type="SAM" id="Phobius"/>
    </source>
</evidence>
<keyword evidence="1" id="KW-0472">Membrane</keyword>
<sequence>MMNKWREKFAGFMVGRYGADRLGQFLIGVSLFFLLLGIFIRKPWVDILAFACLILCYFRMFSRNIGKRYKEEQVFEGLRYSVTEKFSKFKFRIREKKEYHIYKCPSCGQKIRIPRGKGKISIHCPKCNTDFVKKS</sequence>
<protein>
    <submittedName>
        <fullName evidence="2">Zn-finger containing protein</fullName>
    </submittedName>
</protein>
<keyword evidence="1" id="KW-1133">Transmembrane helix</keyword>
<name>A0A174I922_9FIRM</name>
<dbReference type="EMBL" id="CYZE01000012">
    <property type="protein sequence ID" value="CUO83722.1"/>
    <property type="molecule type" value="Genomic_DNA"/>
</dbReference>
<keyword evidence="1" id="KW-0812">Transmembrane</keyword>
<organism evidence="2 3">
    <name type="scientific">Hungatella hathewayi</name>
    <dbReference type="NCBI Taxonomy" id="154046"/>
    <lineage>
        <taxon>Bacteria</taxon>
        <taxon>Bacillati</taxon>
        <taxon>Bacillota</taxon>
        <taxon>Clostridia</taxon>
        <taxon>Lachnospirales</taxon>
        <taxon>Lachnospiraceae</taxon>
        <taxon>Hungatella</taxon>
    </lineage>
</organism>
<feature type="transmembrane region" description="Helical" evidence="1">
    <location>
        <begin position="44"/>
        <end position="61"/>
    </location>
</feature>
<gene>
    <name evidence="2" type="ORF">ERS852407_04133</name>
</gene>
<feature type="transmembrane region" description="Helical" evidence="1">
    <location>
        <begin position="21"/>
        <end position="38"/>
    </location>
</feature>